<dbReference type="Proteomes" id="UP000655016">
    <property type="component" value="Unassembled WGS sequence"/>
</dbReference>
<comment type="caution">
    <text evidence="1">The sequence shown here is derived from an EMBL/GenBank/DDBJ whole genome shotgun (WGS) entry which is preliminary data.</text>
</comment>
<gene>
    <name evidence="1" type="ORF">GCM10011518_38960</name>
</gene>
<reference evidence="2" key="1">
    <citation type="journal article" date="2019" name="Int. J. Syst. Evol. Microbiol.">
        <title>The Global Catalogue of Microorganisms (GCM) 10K type strain sequencing project: providing services to taxonomists for standard genome sequencing and annotation.</title>
        <authorList>
            <consortium name="The Broad Institute Genomics Platform"/>
            <consortium name="The Broad Institute Genome Sequencing Center for Infectious Disease"/>
            <person name="Wu L."/>
            <person name="Ma J."/>
        </authorList>
    </citation>
    <scope>NUCLEOTIDE SEQUENCE [LARGE SCALE GENOMIC DNA]</scope>
    <source>
        <strain evidence="2">CGMCC 1.16060</strain>
    </source>
</reference>
<organism evidence="1 2">
    <name type="scientific">Flavobacterium limi</name>
    <dbReference type="NCBI Taxonomy" id="2045105"/>
    <lineage>
        <taxon>Bacteria</taxon>
        <taxon>Pseudomonadati</taxon>
        <taxon>Bacteroidota</taxon>
        <taxon>Flavobacteriia</taxon>
        <taxon>Flavobacteriales</taxon>
        <taxon>Flavobacteriaceae</taxon>
        <taxon>Flavobacterium</taxon>
    </lineage>
</organism>
<proteinExistence type="predicted"/>
<dbReference type="RefSeq" id="WP_163396109.1">
    <property type="nucleotide sequence ID" value="NZ_BMKP01000011.1"/>
</dbReference>
<keyword evidence="2" id="KW-1185">Reference proteome</keyword>
<name>A0ABQ1UV12_9FLAO</name>
<protein>
    <recommendedName>
        <fullName evidence="3">Lipoprotein</fullName>
    </recommendedName>
</protein>
<accession>A0ABQ1UV12</accession>
<dbReference type="EMBL" id="BMKP01000011">
    <property type="protein sequence ID" value="GGF25807.1"/>
    <property type="molecule type" value="Genomic_DNA"/>
</dbReference>
<sequence>MKKMNVLFVAFLLTNCSNIETMGDNYYYLSDDEAIDIGYPYGSMFYRSKEKSNFEEVLIYADVIQKKFNDEYIIIKQQPNKKLLINKIKQNLEFWNNYYLENRKDSLVEIGYDKMTLKDIQTLLEKNKKIKKDIVADSLFRQKSCYKKIFKNKTNYYIIEKTTDSIFGPLNIKDFKNIKARKKVDLEF</sequence>
<evidence type="ECO:0000313" key="2">
    <source>
        <dbReference type="Proteomes" id="UP000655016"/>
    </source>
</evidence>
<evidence type="ECO:0008006" key="3">
    <source>
        <dbReference type="Google" id="ProtNLM"/>
    </source>
</evidence>
<evidence type="ECO:0000313" key="1">
    <source>
        <dbReference type="EMBL" id="GGF25807.1"/>
    </source>
</evidence>